<reference evidence="3 4" key="1">
    <citation type="submission" date="2017-03" db="EMBL/GenBank/DDBJ databases">
        <title>Draft genome sequence of Streptomyces scabrisporus NF3, endophyte isolated from Amphipterygium adstringens.</title>
        <authorList>
            <person name="Vazquez M."/>
            <person name="Ceapa C.D."/>
            <person name="Rodriguez Luna D."/>
            <person name="Sanchez Esquivel S."/>
        </authorList>
    </citation>
    <scope>NUCLEOTIDE SEQUENCE [LARGE SCALE GENOMIC DNA]</scope>
    <source>
        <strain evidence="3 4">NF3</strain>
    </source>
</reference>
<evidence type="ECO:0000256" key="2">
    <source>
        <dbReference type="SAM" id="MobiDB-lite"/>
    </source>
</evidence>
<gene>
    <name evidence="3" type="ORF">B4N89_05690</name>
</gene>
<dbReference type="EMBL" id="MWQN01000001">
    <property type="protein sequence ID" value="OPC80510.1"/>
    <property type="molecule type" value="Genomic_DNA"/>
</dbReference>
<evidence type="ECO:0000313" key="4">
    <source>
        <dbReference type="Proteomes" id="UP000190037"/>
    </source>
</evidence>
<comment type="caution">
    <text evidence="3">The sequence shown here is derived from an EMBL/GenBank/DDBJ whole genome shotgun (WGS) entry which is preliminary data.</text>
</comment>
<proteinExistence type="predicted"/>
<feature type="compositionally biased region" description="Low complexity" evidence="2">
    <location>
        <begin position="16"/>
        <end position="26"/>
    </location>
</feature>
<dbReference type="AlphaFoldDB" id="A0A1T3NV12"/>
<keyword evidence="1" id="KW-0862">Zinc</keyword>
<organism evidence="3 4">
    <name type="scientific">Embleya scabrispora</name>
    <dbReference type="NCBI Taxonomy" id="159449"/>
    <lineage>
        <taxon>Bacteria</taxon>
        <taxon>Bacillati</taxon>
        <taxon>Actinomycetota</taxon>
        <taxon>Actinomycetes</taxon>
        <taxon>Kitasatosporales</taxon>
        <taxon>Streptomycetaceae</taxon>
        <taxon>Embleya</taxon>
    </lineage>
</organism>
<name>A0A1T3NV12_9ACTN</name>
<feature type="region of interest" description="Disordered" evidence="2">
    <location>
        <begin position="1"/>
        <end position="27"/>
    </location>
</feature>
<dbReference type="GO" id="GO:0016137">
    <property type="term" value="P:glycoside metabolic process"/>
    <property type="evidence" value="ECO:0007669"/>
    <property type="project" value="UniProtKB-ARBA"/>
</dbReference>
<evidence type="ECO:0000313" key="3">
    <source>
        <dbReference type="EMBL" id="OPC80510.1"/>
    </source>
</evidence>
<dbReference type="SUPFAM" id="SSF102588">
    <property type="entry name" value="LmbE-like"/>
    <property type="match status" value="1"/>
</dbReference>
<sequence>MSLPTFRGSRTPVPDSSSGSTWTTTSEWRRQSLPVTLPEDWPGLAGGLVVVAAHPEDAVLGVGGFISRAVAGGVPVRVVSVTDGDASHPGSRLPGSVLAARRVRESDRAFATLVGNPGGVAPVEVIRLRIPDRTVGSHERDLAERLIPLVAGFALCATNWREDGFADHESTGRAADAACRETGVGLVEFPLRMWQWARPDDARVPWSRALRVDLTEVQQARKERALSCLASQIAPLVPGRDDRIPLPPEKLAYFRRPFEVLFR</sequence>
<keyword evidence="4" id="KW-1185">Reference proteome</keyword>
<accession>A0A1T3NV12</accession>
<dbReference type="InterPro" id="IPR024078">
    <property type="entry name" value="LmbE-like_dom_sf"/>
</dbReference>
<dbReference type="InterPro" id="IPR003737">
    <property type="entry name" value="GlcNAc_PI_deacetylase-related"/>
</dbReference>
<dbReference type="OrthoDB" id="116799at2"/>
<dbReference type="Gene3D" id="3.40.50.10320">
    <property type="entry name" value="LmbE-like"/>
    <property type="match status" value="1"/>
</dbReference>
<dbReference type="Proteomes" id="UP000190037">
    <property type="component" value="Unassembled WGS sequence"/>
</dbReference>
<dbReference type="RefSeq" id="WP_078974769.1">
    <property type="nucleotide sequence ID" value="NZ_MWQN01000001.1"/>
</dbReference>
<dbReference type="STRING" id="159449.B4N89_05690"/>
<dbReference type="Pfam" id="PF02585">
    <property type="entry name" value="PIG-L"/>
    <property type="match status" value="1"/>
</dbReference>
<evidence type="ECO:0000256" key="1">
    <source>
        <dbReference type="ARBA" id="ARBA00022833"/>
    </source>
</evidence>
<evidence type="ECO:0008006" key="5">
    <source>
        <dbReference type="Google" id="ProtNLM"/>
    </source>
</evidence>
<protein>
    <recommendedName>
        <fullName evidence="5">GlcNAc-PI de-N-acetylase</fullName>
    </recommendedName>
</protein>